<dbReference type="PROSITE" id="PS51545">
    <property type="entry name" value="PIK_HELICAL"/>
    <property type="match status" value="1"/>
</dbReference>
<dbReference type="Gene3D" id="1.10.1070.11">
    <property type="entry name" value="Phosphatidylinositol 3-/4-kinase, catalytic domain"/>
    <property type="match status" value="1"/>
</dbReference>
<dbReference type="Proteomes" id="UP000070412">
    <property type="component" value="Unassembled WGS sequence"/>
</dbReference>
<evidence type="ECO:0000259" key="10">
    <source>
        <dbReference type="PROSITE" id="PS50004"/>
    </source>
</evidence>
<dbReference type="EnsemblMetazoa" id="SSS_4075s_mrna">
    <property type="protein sequence ID" value="KAF7492984.1"/>
    <property type="gene ID" value="SSS_4075"/>
</dbReference>
<dbReference type="Pfam" id="PF00454">
    <property type="entry name" value="PI3_PI4_kinase"/>
    <property type="match status" value="1"/>
</dbReference>
<feature type="compositionally biased region" description="Basic and acidic residues" evidence="9">
    <location>
        <begin position="369"/>
        <end position="382"/>
    </location>
</feature>
<dbReference type="InterPro" id="IPR042236">
    <property type="entry name" value="PI3K_accessory_sf"/>
</dbReference>
<evidence type="ECO:0000313" key="17">
    <source>
        <dbReference type="Proteomes" id="UP000070412"/>
    </source>
</evidence>
<name>A0A834R8H7_SARSC</name>
<keyword evidence="1" id="KW-0808">Transferase</keyword>
<dbReference type="Gene3D" id="3.10.20.90">
    <property type="entry name" value="Phosphatidylinositol 3-kinase Catalytic Subunit, Chain A, domain 1"/>
    <property type="match status" value="1"/>
</dbReference>
<dbReference type="InterPro" id="IPR029071">
    <property type="entry name" value="Ubiquitin-like_domsf"/>
</dbReference>
<dbReference type="SUPFAM" id="SSF48371">
    <property type="entry name" value="ARM repeat"/>
    <property type="match status" value="1"/>
</dbReference>
<keyword evidence="4" id="KW-0067">ATP-binding</keyword>
<evidence type="ECO:0000256" key="1">
    <source>
        <dbReference type="ARBA" id="ARBA00022679"/>
    </source>
</evidence>
<evidence type="ECO:0000256" key="9">
    <source>
        <dbReference type="SAM" id="MobiDB-lite"/>
    </source>
</evidence>
<dbReference type="InterPro" id="IPR015433">
    <property type="entry name" value="PI3/4_kinase"/>
</dbReference>
<reference evidence="15" key="2">
    <citation type="submission" date="2020-01" db="EMBL/GenBank/DDBJ databases">
        <authorList>
            <person name="Korhonen P.K.K."/>
            <person name="Guangxu M.G."/>
            <person name="Wang T.W."/>
            <person name="Stroehlein A.J.S."/>
            <person name="Young N.D."/>
            <person name="Ang C.-S.A."/>
            <person name="Fernando D.W.F."/>
            <person name="Lu H.L."/>
            <person name="Taylor S.T."/>
            <person name="Ehtesham M.E.M."/>
            <person name="Najaraj S.H.N."/>
            <person name="Harsha G.H.G."/>
            <person name="Madugundu A.M."/>
            <person name="Renuse S.R."/>
            <person name="Holt D.H."/>
            <person name="Pandey A.P."/>
            <person name="Papenfuss A.P."/>
            <person name="Gasser R.B.G."/>
            <person name="Fischer K.F."/>
        </authorList>
    </citation>
    <scope>NUCLEOTIDE SEQUENCE</scope>
    <source>
        <strain evidence="15">SSS_KF_BRIS2020</strain>
    </source>
</reference>
<evidence type="ECO:0000256" key="8">
    <source>
        <dbReference type="PROSITE-ProRule" id="PRU00880"/>
    </source>
</evidence>
<dbReference type="SMART" id="SM00145">
    <property type="entry name" value="PI3Ka"/>
    <property type="match status" value="1"/>
</dbReference>
<dbReference type="Pfam" id="PF00787">
    <property type="entry name" value="PX"/>
    <property type="match status" value="1"/>
</dbReference>
<dbReference type="Pfam" id="PF00168">
    <property type="entry name" value="C2"/>
    <property type="match status" value="1"/>
</dbReference>
<evidence type="ECO:0000259" key="13">
    <source>
        <dbReference type="PROSITE" id="PS51545"/>
    </source>
</evidence>
<feature type="domain" description="C2 PI3K-type" evidence="14">
    <location>
        <begin position="804"/>
        <end position="993"/>
    </location>
</feature>
<comment type="similarity">
    <text evidence="8">Belongs to the PI3/PI4-kinase family.</text>
</comment>
<evidence type="ECO:0000259" key="12">
    <source>
        <dbReference type="PROSITE" id="PS50290"/>
    </source>
</evidence>
<dbReference type="Gene3D" id="1.25.40.70">
    <property type="entry name" value="Phosphatidylinositol 3-kinase, accessory domain (PIK)"/>
    <property type="match status" value="1"/>
</dbReference>
<keyword evidence="17" id="KW-1185">Reference proteome</keyword>
<reference evidence="16" key="3">
    <citation type="submission" date="2022-06" db="UniProtKB">
        <authorList>
            <consortium name="EnsemblMetazoa"/>
        </authorList>
    </citation>
    <scope>IDENTIFICATION</scope>
</reference>
<keyword evidence="5" id="KW-0443">Lipid metabolism</keyword>
<keyword evidence="2" id="KW-0547">Nucleotide-binding</keyword>
<dbReference type="PROSITE" id="PS50004">
    <property type="entry name" value="C2"/>
    <property type="match status" value="1"/>
</dbReference>
<dbReference type="SUPFAM" id="SSF56112">
    <property type="entry name" value="Protein kinase-like (PK-like)"/>
    <property type="match status" value="1"/>
</dbReference>
<dbReference type="Pfam" id="PF00613">
    <property type="entry name" value="PI3Ka"/>
    <property type="match status" value="1"/>
</dbReference>
<dbReference type="PANTHER" id="PTHR10048:SF14">
    <property type="entry name" value="LD28067P"/>
    <property type="match status" value="1"/>
</dbReference>
<dbReference type="PROSITE" id="PS50290">
    <property type="entry name" value="PI3_4_KINASE_3"/>
    <property type="match status" value="1"/>
</dbReference>
<dbReference type="InterPro" id="IPR000341">
    <property type="entry name" value="PI3K_Ras-bd_dom"/>
</dbReference>
<dbReference type="InterPro" id="IPR016024">
    <property type="entry name" value="ARM-type_fold"/>
</dbReference>
<dbReference type="GO" id="GO:0016303">
    <property type="term" value="F:1-phosphatidylinositol-3-kinase activity"/>
    <property type="evidence" value="ECO:0007669"/>
    <property type="project" value="UniProtKB-EC"/>
</dbReference>
<dbReference type="PANTHER" id="PTHR10048">
    <property type="entry name" value="PHOSPHATIDYLINOSITOL KINASE"/>
    <property type="match status" value="1"/>
</dbReference>
<dbReference type="InterPro" id="IPR001683">
    <property type="entry name" value="PX_dom"/>
</dbReference>
<dbReference type="Gene3D" id="2.60.40.150">
    <property type="entry name" value="C2 domain"/>
    <property type="match status" value="2"/>
</dbReference>
<dbReference type="Gene3D" id="3.30.1010.10">
    <property type="entry name" value="Phosphatidylinositol 3-kinase Catalytic Subunit, Chain A, domain 4"/>
    <property type="match status" value="1"/>
</dbReference>
<dbReference type="GO" id="GO:0035091">
    <property type="term" value="F:phosphatidylinositol binding"/>
    <property type="evidence" value="ECO:0007669"/>
    <property type="project" value="InterPro"/>
</dbReference>
<feature type="domain" description="PIK helical" evidence="13">
    <location>
        <begin position="1025"/>
        <end position="1208"/>
    </location>
</feature>
<sequence length="1936" mass="223104">MENKAPQLPPRPNDSMIQRQKNSFIASNHLVLSNDEADIWNFVPPLPYENSTEQTAKGQLDDGHKNNILYEFNGVHEFRNPSHNNSIRSELLSLNDYRSSKSIDSVSNSSTQNLIDWTSFETFDQNGNTTPNHQANKSNDPKAKILDLLKLVNLGTLNSRNSSSATNLSNNANVMNFQINPLYRNFNPYENNNQSKNSKDCERLDENKYANLYWPTEACLASQIASTSTAISSQNKTTSDSPRKLLANASNRVIDDDALSQIASKKNESHTFEQQLLDMINQGLKSKTIDASIKSSNNGVEVLTPTSLYQNDPKKIIDLFDPLADACSLVIDPSKNHHQYANFKLKPNESKPNPIGNEDFLNNNNTDCESGRDSSNRTKSSSECEISPNLSSIFENFHVESRDKQYNQEFSEFCEHLKSLYIARFTNKSSSNCDINSGLVYLPMIDIQSNHCGKESNSSEKLYLYGLSNPNDSMNSFELNRFQQPVQSNDDEDMLLVDIRFHSYVYRKITGKSPDKSNLIPCAKVLDPNFLWFSMKCGVGLDKTADMIISHVIYNVAETEDLKINIYDFMLKLYDRNEFLHFDTPISSYVEIQNCKNNNNQIVLELVDHTSTDFWRPFLRSESDTKKILNNLNYEHILPFDTISNFQGYTADHLNSLIEELHCAYTTFVSAFNDFYYLRQNKKLFTAMIDKITDIINFLSKIETNNLNQSLDRLNDCYRLIETYTGSMIQLRIDQIRMNFNDAFILIIKNLTDLISMYSRIFPVKFCLPRNHEKIQKAISFDDDSNESKFFTFKRKRRMEISQTLELFTVQIDTCSQICDKFTQSYSDYAIVVNLFHGFNLIKSKITSRSKIHRTKHSRLKSIFFNQNIDFDIPIYILPRETRIEFILIGVRTTSNNKIEIDALATTFFHLYDSDEIFLNGSYILPWNEMDPCQSLSISLEAFDVGDDENKHTLIQEFFQHNYSVSHNLNPNAMMLVVNVAQHLSSNIDYCFPQIRPKDDQISSLDYVIPFNSVSGTSIEGDSLYGFHGCNPNLLNPDVIKILQKNPIENLTSIERDLIWRERQTLKEFPGSILKLIKSPPSWSYHDLPSIYGLLKKYDSGPFQKVFRTKIESLQLLGIDYPDKLVRRTAVKWLNTVPVDEVCDYLPQLVQALRFETSIDSHLIWSLFEFALMSARFCHYFYWQLKSCLNDRCFSHRCRIYLNSLLIVCGEITSLQFREQEKLCDQFSMISGEIKQVPKDSRSVILRQKLDKINEQLNLNPTSLPLSPSLFVNGLELNQCSYFNSNSLPLKLVFNAAPTYRLNPSKNPSDVVKNSQSLSDTDINLQTIYQAKPICHKIIFKCGDDLRKDMLVMQIISIINRVWLRSGLNLHLIIFGVQNTSERTGMIEMVSRASTLREIQLEYGLTGNFKHHTIATWLKRYNTNEFDYKMAIENFVHSCAGYVVITYLLGICDRHNDNIMVTTSGNLFHIDFGKFFGDAQMMAGIKRDRVPFVFTADMAFVINEGGRPSKNYQFFVDLCCRCFLLIRQNGDFILSLLTMMIRSGIDYLSSETIQYFHKALMPNLIESQAKVEFNRLIEKAVRSFSTQLNFFIHSIAQSFSSGSGSNSNSNTAKDHQDLNLIDSPSTSSFASGLIDNNKKISEFDDHLDSSMTDSCEFSFTKNRVTASQDPYITQLEIVNFRFFVPEKNEKIYFYKVKVDRRNYPENFVYRSFKEFLELSEKLSRRFPLIKLHSMKRSPILNRSNRQEIASQRVREIQMFLKNLLSMASEISHSDIVYTFFASILRDQQFSDIETGQTIVQSGSIKAGSSPLSVFLRQPKIKLNIGFRDDALHILVCHVRNLDSDRSNVPDSYVKLYLRPDHNKSSKRKTRVMPKNAHPTFMESFVYHYTLEQLMSKILEVSVWESDMTSNKRLGQVEIPLNQIDLHAKNERWFDLK</sequence>
<dbReference type="EMBL" id="WVUK01000056">
    <property type="protein sequence ID" value="KAF7492984.1"/>
    <property type="molecule type" value="Genomic_DNA"/>
</dbReference>
<dbReference type="PROSITE" id="PS00916">
    <property type="entry name" value="PI3_4_KINASE_2"/>
    <property type="match status" value="1"/>
</dbReference>
<evidence type="ECO:0000256" key="2">
    <source>
        <dbReference type="ARBA" id="ARBA00022741"/>
    </source>
</evidence>
<dbReference type="InterPro" id="IPR000008">
    <property type="entry name" value="C2_dom"/>
</dbReference>
<dbReference type="GO" id="GO:0005886">
    <property type="term" value="C:plasma membrane"/>
    <property type="evidence" value="ECO:0007669"/>
    <property type="project" value="TreeGrafter"/>
</dbReference>
<evidence type="ECO:0000256" key="6">
    <source>
        <dbReference type="ARBA" id="ARBA00023985"/>
    </source>
</evidence>
<dbReference type="SMART" id="SM00239">
    <property type="entry name" value="C2"/>
    <property type="match status" value="1"/>
</dbReference>
<dbReference type="InterPro" id="IPR036871">
    <property type="entry name" value="PX_dom_sf"/>
</dbReference>
<dbReference type="SUPFAM" id="SSF49562">
    <property type="entry name" value="C2 domain (Calcium/lipid-binding domain, CaLB)"/>
    <property type="match status" value="2"/>
</dbReference>
<dbReference type="Pfam" id="PF00794">
    <property type="entry name" value="PI3K_rbd"/>
    <property type="match status" value="1"/>
</dbReference>
<dbReference type="GO" id="GO:0005524">
    <property type="term" value="F:ATP binding"/>
    <property type="evidence" value="ECO:0007669"/>
    <property type="project" value="UniProtKB-KW"/>
</dbReference>
<dbReference type="GO" id="GO:0005942">
    <property type="term" value="C:phosphatidylinositol 3-kinase complex"/>
    <property type="evidence" value="ECO:0007669"/>
    <property type="project" value="TreeGrafter"/>
</dbReference>
<evidence type="ECO:0000256" key="4">
    <source>
        <dbReference type="ARBA" id="ARBA00022840"/>
    </source>
</evidence>
<reference evidence="17" key="1">
    <citation type="journal article" date="2020" name="PLoS Negl. Trop. Dis.">
        <title>High-quality nuclear genome for Sarcoptes scabiei-A critical resource for a neglected parasite.</title>
        <authorList>
            <person name="Korhonen P.K."/>
            <person name="Gasser R.B."/>
            <person name="Ma G."/>
            <person name="Wang T."/>
            <person name="Stroehlein A.J."/>
            <person name="Young N.D."/>
            <person name="Ang C.S."/>
            <person name="Fernando D.D."/>
            <person name="Lu H.C."/>
            <person name="Taylor S."/>
            <person name="Reynolds S.L."/>
            <person name="Mofiz E."/>
            <person name="Najaraj S.H."/>
            <person name="Gowda H."/>
            <person name="Madugundu A."/>
            <person name="Renuse S."/>
            <person name="Holt D."/>
            <person name="Pandey A."/>
            <person name="Papenfuss A.T."/>
            <person name="Fischer K."/>
        </authorList>
    </citation>
    <scope>NUCLEOTIDE SEQUENCE [LARGE SCALE GENOMIC DNA]</scope>
</reference>
<proteinExistence type="inferred from homology"/>
<evidence type="ECO:0000256" key="3">
    <source>
        <dbReference type="ARBA" id="ARBA00022777"/>
    </source>
</evidence>
<evidence type="ECO:0000313" key="16">
    <source>
        <dbReference type="EnsemblMetazoa" id="KAF7492984.1"/>
    </source>
</evidence>
<dbReference type="InterPro" id="IPR000403">
    <property type="entry name" value="PI3/4_kinase_cat_dom"/>
</dbReference>
<organism evidence="15">
    <name type="scientific">Sarcoptes scabiei</name>
    <name type="common">Itch mite</name>
    <name type="synonym">Acarus scabiei</name>
    <dbReference type="NCBI Taxonomy" id="52283"/>
    <lineage>
        <taxon>Eukaryota</taxon>
        <taxon>Metazoa</taxon>
        <taxon>Ecdysozoa</taxon>
        <taxon>Arthropoda</taxon>
        <taxon>Chelicerata</taxon>
        <taxon>Arachnida</taxon>
        <taxon>Acari</taxon>
        <taxon>Acariformes</taxon>
        <taxon>Sarcoptiformes</taxon>
        <taxon>Astigmata</taxon>
        <taxon>Psoroptidia</taxon>
        <taxon>Sarcoptoidea</taxon>
        <taxon>Sarcoptidae</taxon>
        <taxon>Sarcoptinae</taxon>
        <taxon>Sarcoptes</taxon>
    </lineage>
</organism>
<dbReference type="FunFam" id="1.10.1070.11:FF:000001">
    <property type="entry name" value="Phosphatidylinositol 4,5-bisphosphate 3-kinase catalytic subunit"/>
    <property type="match status" value="1"/>
</dbReference>
<keyword evidence="3 15" id="KW-0418">Kinase</keyword>
<feature type="domain" description="PX" evidence="11">
    <location>
        <begin position="1672"/>
        <end position="1787"/>
    </location>
</feature>
<dbReference type="InterPro" id="IPR002420">
    <property type="entry name" value="PI3K-type_C2_dom"/>
</dbReference>
<dbReference type="SMART" id="SM00312">
    <property type="entry name" value="PX"/>
    <property type="match status" value="1"/>
</dbReference>
<evidence type="ECO:0000259" key="11">
    <source>
        <dbReference type="PROSITE" id="PS50195"/>
    </source>
</evidence>
<dbReference type="CDD" id="cd00864">
    <property type="entry name" value="PI3Ka"/>
    <property type="match status" value="1"/>
</dbReference>
<protein>
    <submittedName>
        <fullName evidence="15">Phosphatidylinositol 4-phosphate 3-kinase C2 domain-containing subunit beta</fullName>
    </submittedName>
</protein>
<comment type="catalytic activity">
    <reaction evidence="6">
        <text>a 1,2-diacyl-sn-glycero-3-phospho-(1D-myo-inositol) + ATP = a 1,2-diacyl-sn-glycero-3-phospho-(1D-myo-inositol-3-phosphate) + ADP + H(+)</text>
        <dbReference type="Rhea" id="RHEA:12709"/>
        <dbReference type="ChEBI" id="CHEBI:15378"/>
        <dbReference type="ChEBI" id="CHEBI:30616"/>
        <dbReference type="ChEBI" id="CHEBI:57880"/>
        <dbReference type="ChEBI" id="CHEBI:58088"/>
        <dbReference type="ChEBI" id="CHEBI:456216"/>
        <dbReference type="EC" id="2.7.1.137"/>
    </reaction>
    <physiologicalReaction direction="left-to-right" evidence="6">
        <dbReference type="Rhea" id="RHEA:12710"/>
    </physiologicalReaction>
</comment>
<dbReference type="Gene3D" id="3.30.1520.10">
    <property type="entry name" value="Phox-like domain"/>
    <property type="match status" value="1"/>
</dbReference>
<evidence type="ECO:0000259" key="14">
    <source>
        <dbReference type="PROSITE" id="PS51547"/>
    </source>
</evidence>
<dbReference type="GO" id="GO:0016477">
    <property type="term" value="P:cell migration"/>
    <property type="evidence" value="ECO:0007669"/>
    <property type="project" value="TreeGrafter"/>
</dbReference>
<feature type="region of interest" description="Disordered" evidence="9">
    <location>
        <begin position="345"/>
        <end position="383"/>
    </location>
</feature>
<dbReference type="InterPro" id="IPR001263">
    <property type="entry name" value="PI3K_accessory_dom"/>
</dbReference>
<evidence type="ECO:0000256" key="5">
    <source>
        <dbReference type="ARBA" id="ARBA00023098"/>
    </source>
</evidence>
<dbReference type="GO" id="GO:0043491">
    <property type="term" value="P:phosphatidylinositol 3-kinase/protein kinase B signal transduction"/>
    <property type="evidence" value="ECO:0007669"/>
    <property type="project" value="TreeGrafter"/>
</dbReference>
<comment type="catalytic activity">
    <reaction evidence="7">
        <text>a 1,2-diacyl-sn-glycero-3-phospho-(1D-myo-inositol 4-phosphate) + ATP = a 1,2-diacyl-sn-glycero-3-phospho-(1D-myo-inositol-3,4-bisphosphate) + ADP + H(+)</text>
        <dbReference type="Rhea" id="RHEA:18373"/>
        <dbReference type="ChEBI" id="CHEBI:15378"/>
        <dbReference type="ChEBI" id="CHEBI:30616"/>
        <dbReference type="ChEBI" id="CHEBI:57658"/>
        <dbReference type="ChEBI" id="CHEBI:58178"/>
        <dbReference type="ChEBI" id="CHEBI:456216"/>
        <dbReference type="EC" id="2.7.1.154"/>
    </reaction>
    <physiologicalReaction direction="left-to-right" evidence="7">
        <dbReference type="Rhea" id="RHEA:18374"/>
    </physiologicalReaction>
</comment>
<gene>
    <name evidence="15" type="ORF">SSS_4075</name>
</gene>
<dbReference type="GO" id="GO:0035005">
    <property type="term" value="F:1-phosphatidylinositol-4-phosphate 3-kinase activity"/>
    <property type="evidence" value="ECO:0007669"/>
    <property type="project" value="UniProtKB-EC"/>
</dbReference>
<dbReference type="InterPro" id="IPR011009">
    <property type="entry name" value="Kinase-like_dom_sf"/>
</dbReference>
<dbReference type="SUPFAM" id="SSF54236">
    <property type="entry name" value="Ubiquitin-like"/>
    <property type="match status" value="1"/>
</dbReference>
<dbReference type="PROSITE" id="PS51547">
    <property type="entry name" value="C2_PI3K"/>
    <property type="match status" value="1"/>
</dbReference>
<dbReference type="GO" id="GO:0048015">
    <property type="term" value="P:phosphatidylinositol-mediated signaling"/>
    <property type="evidence" value="ECO:0007669"/>
    <property type="project" value="TreeGrafter"/>
</dbReference>
<dbReference type="InterPro" id="IPR035892">
    <property type="entry name" value="C2_domain_sf"/>
</dbReference>
<dbReference type="InterPro" id="IPR036940">
    <property type="entry name" value="PI3/4_kinase_cat_sf"/>
</dbReference>
<dbReference type="PROSITE" id="PS50195">
    <property type="entry name" value="PX"/>
    <property type="match status" value="1"/>
</dbReference>
<feature type="domain" description="C2" evidence="10">
    <location>
        <begin position="1805"/>
        <end position="1933"/>
    </location>
</feature>
<accession>A0A834R8H7</accession>
<dbReference type="GO" id="GO:0005737">
    <property type="term" value="C:cytoplasm"/>
    <property type="evidence" value="ECO:0007669"/>
    <property type="project" value="TreeGrafter"/>
</dbReference>
<dbReference type="SUPFAM" id="SSF64268">
    <property type="entry name" value="PX domain"/>
    <property type="match status" value="1"/>
</dbReference>
<dbReference type="SMART" id="SM00146">
    <property type="entry name" value="PI3Kc"/>
    <property type="match status" value="1"/>
</dbReference>
<evidence type="ECO:0000313" key="15">
    <source>
        <dbReference type="EMBL" id="KAF7492984.1"/>
    </source>
</evidence>
<feature type="domain" description="PI3K/PI4K catalytic" evidence="12">
    <location>
        <begin position="1276"/>
        <end position="1585"/>
    </location>
</feature>
<dbReference type="InterPro" id="IPR018936">
    <property type="entry name" value="PI3/4_kinase_CS"/>
</dbReference>
<dbReference type="OrthoDB" id="67688at2759"/>
<evidence type="ECO:0000256" key="7">
    <source>
        <dbReference type="ARBA" id="ARBA00029297"/>
    </source>
</evidence>